<dbReference type="PANTHER" id="PTHR33751:SF9">
    <property type="entry name" value="CYTOCHROME C4"/>
    <property type="match status" value="1"/>
</dbReference>
<reference evidence="12" key="1">
    <citation type="journal article" date="2019" name="Int. J. Syst. Evol. Microbiol.">
        <title>The Global Catalogue of Microorganisms (GCM) 10K type strain sequencing project: providing services to taxonomists for standard genome sequencing and annotation.</title>
        <authorList>
            <consortium name="The Broad Institute Genomics Platform"/>
            <consortium name="The Broad Institute Genome Sequencing Center for Infectious Disease"/>
            <person name="Wu L."/>
            <person name="Ma J."/>
        </authorList>
    </citation>
    <scope>NUCLEOTIDE SEQUENCE [LARGE SCALE GENOMIC DNA]</scope>
    <source>
        <strain evidence="12">KCTC 22232</strain>
    </source>
</reference>
<dbReference type="Gene3D" id="1.10.760.10">
    <property type="entry name" value="Cytochrome c-like domain"/>
    <property type="match status" value="2"/>
</dbReference>
<dbReference type="PIRSF" id="PIRSF000005">
    <property type="entry name" value="Cytochrome_c4"/>
    <property type="match status" value="1"/>
</dbReference>
<evidence type="ECO:0000256" key="3">
    <source>
        <dbReference type="ARBA" id="ARBA00022617"/>
    </source>
</evidence>
<evidence type="ECO:0000256" key="5">
    <source>
        <dbReference type="ARBA" id="ARBA00022764"/>
    </source>
</evidence>
<dbReference type="SUPFAM" id="SSF46626">
    <property type="entry name" value="Cytochrome c"/>
    <property type="match status" value="2"/>
</dbReference>
<name>A0ABQ2ZQU9_9GAMM</name>
<organism evidence="11 12">
    <name type="scientific">Rhodanobacter panaciterrae</name>
    <dbReference type="NCBI Taxonomy" id="490572"/>
    <lineage>
        <taxon>Bacteria</taxon>
        <taxon>Pseudomonadati</taxon>
        <taxon>Pseudomonadota</taxon>
        <taxon>Gammaproteobacteria</taxon>
        <taxon>Lysobacterales</taxon>
        <taxon>Rhodanobacteraceae</taxon>
        <taxon>Rhodanobacter</taxon>
    </lineage>
</organism>
<keyword evidence="3 8" id="KW-0349">Heme</keyword>
<dbReference type="InterPro" id="IPR024167">
    <property type="entry name" value="Cytochrome_c4-like"/>
</dbReference>
<feature type="domain" description="Cytochrome c" evidence="10">
    <location>
        <begin position="14"/>
        <end position="116"/>
    </location>
</feature>
<evidence type="ECO:0000256" key="2">
    <source>
        <dbReference type="ARBA" id="ARBA00022448"/>
    </source>
</evidence>
<dbReference type="InterPro" id="IPR036909">
    <property type="entry name" value="Cyt_c-like_dom_sf"/>
</dbReference>
<keyword evidence="6" id="KW-0249">Electron transport</keyword>
<comment type="caution">
    <text evidence="11">The sequence shown here is derived from an EMBL/GenBank/DDBJ whole genome shotgun (WGS) entry which is preliminary data.</text>
</comment>
<evidence type="ECO:0000256" key="4">
    <source>
        <dbReference type="ARBA" id="ARBA00022723"/>
    </source>
</evidence>
<evidence type="ECO:0000256" key="8">
    <source>
        <dbReference type="PROSITE-ProRule" id="PRU00433"/>
    </source>
</evidence>
<evidence type="ECO:0000256" key="7">
    <source>
        <dbReference type="ARBA" id="ARBA00023004"/>
    </source>
</evidence>
<evidence type="ECO:0000256" key="1">
    <source>
        <dbReference type="ARBA" id="ARBA00004418"/>
    </source>
</evidence>
<gene>
    <name evidence="11" type="ORF">GCM10008098_10650</name>
</gene>
<dbReference type="PROSITE" id="PS51007">
    <property type="entry name" value="CYTC"/>
    <property type="match status" value="2"/>
</dbReference>
<feature type="signal peptide" evidence="9">
    <location>
        <begin position="1"/>
        <end position="24"/>
    </location>
</feature>
<keyword evidence="5" id="KW-0574">Periplasm</keyword>
<proteinExistence type="predicted"/>
<keyword evidence="4 8" id="KW-0479">Metal-binding</keyword>
<keyword evidence="2" id="KW-0813">Transport</keyword>
<dbReference type="InterPro" id="IPR050597">
    <property type="entry name" value="Cytochrome_c_Oxidase_Subunit"/>
</dbReference>
<accession>A0ABQ2ZQU9</accession>
<keyword evidence="9" id="KW-0732">Signal</keyword>
<comment type="subcellular location">
    <subcellularLocation>
        <location evidence="1">Periplasm</location>
    </subcellularLocation>
</comment>
<feature type="chain" id="PRO_5047085949" evidence="9">
    <location>
        <begin position="25"/>
        <end position="210"/>
    </location>
</feature>
<keyword evidence="12" id="KW-1185">Reference proteome</keyword>
<dbReference type="Proteomes" id="UP000621898">
    <property type="component" value="Unassembled WGS sequence"/>
</dbReference>
<evidence type="ECO:0000313" key="11">
    <source>
        <dbReference type="EMBL" id="GGY20092.1"/>
    </source>
</evidence>
<dbReference type="PANTHER" id="PTHR33751">
    <property type="entry name" value="CBB3-TYPE CYTOCHROME C OXIDASE SUBUNIT FIXP"/>
    <property type="match status" value="1"/>
</dbReference>
<dbReference type="EMBL" id="BMXT01000001">
    <property type="protein sequence ID" value="GGY20092.1"/>
    <property type="molecule type" value="Genomic_DNA"/>
</dbReference>
<feature type="domain" description="Cytochrome c" evidence="10">
    <location>
        <begin position="126"/>
        <end position="210"/>
    </location>
</feature>
<keyword evidence="7 8" id="KW-0408">Iron</keyword>
<evidence type="ECO:0000313" key="12">
    <source>
        <dbReference type="Proteomes" id="UP000621898"/>
    </source>
</evidence>
<dbReference type="InterPro" id="IPR009056">
    <property type="entry name" value="Cyt_c-like_dom"/>
</dbReference>
<evidence type="ECO:0000256" key="9">
    <source>
        <dbReference type="SAM" id="SignalP"/>
    </source>
</evidence>
<evidence type="ECO:0000259" key="10">
    <source>
        <dbReference type="PROSITE" id="PS51007"/>
    </source>
</evidence>
<protein>
    <submittedName>
        <fullName evidence="11">Cytochrome c</fullName>
    </submittedName>
</protein>
<dbReference type="Pfam" id="PF00034">
    <property type="entry name" value="Cytochrom_C"/>
    <property type="match status" value="2"/>
</dbReference>
<dbReference type="RefSeq" id="WP_189440086.1">
    <property type="nucleotide sequence ID" value="NZ_BMXT01000001.1"/>
</dbReference>
<sequence length="210" mass="22063">MKRIGVGLATLACLFTALGATAFAASGVTPVSASDDAAIKLASQVCSSCHGPGGNSQSPTFPRLAGQQQAYVLAQIKAFKSGERNEQEAHDYMLGMTTLIDDATAESLARYFASQPPPKGISGDPAAVAAGKKIFEQGIPRQVVACATCHGAHAEGNGIFPRLADQHAAYIVRQLTVIQRNLRNSPVMHGIIKNLTPEEMNDVAAYLQSL</sequence>
<evidence type="ECO:0000256" key="6">
    <source>
        <dbReference type="ARBA" id="ARBA00022982"/>
    </source>
</evidence>